<dbReference type="AlphaFoldDB" id="A0A5B7CED9"/>
<keyword evidence="5" id="KW-1185">Reference proteome</keyword>
<evidence type="ECO:0000256" key="2">
    <source>
        <dbReference type="ARBA" id="ARBA00022946"/>
    </source>
</evidence>
<protein>
    <submittedName>
        <fullName evidence="4">Uncharacterized protein</fullName>
    </submittedName>
</protein>
<evidence type="ECO:0000313" key="5">
    <source>
        <dbReference type="Proteomes" id="UP000324222"/>
    </source>
</evidence>
<sequence>MEARVNVVVNDLSVRGITQYPKAQVMCLYQLLLDLDIKAETIEAQLLQMPHLLCHSHKAWTNTCEVMVENGIPGLRILQSIALYPKFLKIKSSLLQDKLLLYRQMNVGKLNCLNLVIKYPVLLLGEPSHLKNRLDSLYALFPPASLKNLIQNNPNVLLDSWEDIMAKIMYIHEYRRWSLTPSPFVVTPSAASPSAREKQQAPNNCVLASSRLTPLAPSQEELQLPWLEGLSQAPRRRWMKKATHVSAVACTPPPCPPAGASPSTTLGP</sequence>
<organism evidence="4 5">
    <name type="scientific">Portunus trituberculatus</name>
    <name type="common">Swimming crab</name>
    <name type="synonym">Neptunus trituberculatus</name>
    <dbReference type="NCBI Taxonomy" id="210409"/>
    <lineage>
        <taxon>Eukaryota</taxon>
        <taxon>Metazoa</taxon>
        <taxon>Ecdysozoa</taxon>
        <taxon>Arthropoda</taxon>
        <taxon>Crustacea</taxon>
        <taxon>Multicrustacea</taxon>
        <taxon>Malacostraca</taxon>
        <taxon>Eumalacostraca</taxon>
        <taxon>Eucarida</taxon>
        <taxon>Decapoda</taxon>
        <taxon>Pleocyemata</taxon>
        <taxon>Brachyura</taxon>
        <taxon>Eubrachyura</taxon>
        <taxon>Portunoidea</taxon>
        <taxon>Portunidae</taxon>
        <taxon>Portuninae</taxon>
        <taxon>Portunus</taxon>
    </lineage>
</organism>
<keyword evidence="2" id="KW-0809">Transit peptide</keyword>
<accession>A0A5B7CED9</accession>
<gene>
    <name evidence="4" type="ORF">E2C01_000241</name>
</gene>
<dbReference type="EMBL" id="VSRR010000006">
    <property type="protein sequence ID" value="MPC07675.1"/>
    <property type="molecule type" value="Genomic_DNA"/>
</dbReference>
<dbReference type="Pfam" id="PF02536">
    <property type="entry name" value="mTERF"/>
    <property type="match status" value="1"/>
</dbReference>
<dbReference type="InterPro" id="IPR003690">
    <property type="entry name" value="MTERF"/>
</dbReference>
<proteinExistence type="inferred from homology"/>
<name>A0A5B7CED9_PORTR</name>
<dbReference type="OrthoDB" id="9991972at2759"/>
<evidence type="ECO:0000256" key="3">
    <source>
        <dbReference type="SAM" id="MobiDB-lite"/>
    </source>
</evidence>
<dbReference type="Proteomes" id="UP000324222">
    <property type="component" value="Unassembled WGS sequence"/>
</dbReference>
<comment type="caution">
    <text evidence="4">The sequence shown here is derived from an EMBL/GenBank/DDBJ whole genome shotgun (WGS) entry which is preliminary data.</text>
</comment>
<feature type="region of interest" description="Disordered" evidence="3">
    <location>
        <begin position="249"/>
        <end position="268"/>
    </location>
</feature>
<evidence type="ECO:0000313" key="4">
    <source>
        <dbReference type="EMBL" id="MPC07675.1"/>
    </source>
</evidence>
<dbReference type="Gene3D" id="1.25.70.10">
    <property type="entry name" value="Transcription termination factor 3, mitochondrial"/>
    <property type="match status" value="1"/>
</dbReference>
<evidence type="ECO:0000256" key="1">
    <source>
        <dbReference type="ARBA" id="ARBA00007692"/>
    </source>
</evidence>
<dbReference type="GO" id="GO:0003676">
    <property type="term" value="F:nucleic acid binding"/>
    <property type="evidence" value="ECO:0007669"/>
    <property type="project" value="InterPro"/>
</dbReference>
<reference evidence="4 5" key="1">
    <citation type="submission" date="2019-05" db="EMBL/GenBank/DDBJ databases">
        <title>Another draft genome of Portunus trituberculatus and its Hox gene families provides insights of decapod evolution.</title>
        <authorList>
            <person name="Jeong J.-H."/>
            <person name="Song I."/>
            <person name="Kim S."/>
            <person name="Choi T."/>
            <person name="Kim D."/>
            <person name="Ryu S."/>
            <person name="Kim W."/>
        </authorList>
    </citation>
    <scope>NUCLEOTIDE SEQUENCE [LARGE SCALE GENOMIC DNA]</scope>
    <source>
        <tissue evidence="4">Muscle</tissue>
    </source>
</reference>
<dbReference type="InterPro" id="IPR038538">
    <property type="entry name" value="MTERF_sf"/>
</dbReference>
<comment type="similarity">
    <text evidence="1">Belongs to the mTERF family.</text>
</comment>